<evidence type="ECO:0000256" key="1">
    <source>
        <dbReference type="SAM" id="MobiDB-lite"/>
    </source>
</evidence>
<sequence length="186" mass="20041">MYQLVFRGEWEAGLDEQSARERARGLFKANDAQLEKMFSGERVVIRNRLDEATAHKYQAAMKKNGLVAHIEPMQQAGAVEQPQARSNEGRDPSPAGGDVAVEPGDRLPVAGEKVDSILAGSDLSLGAPGERLGDTREEPEPVFEHLDEWSVAPPGEDLGAEEEKPEPPAPDVSHLSLADEPKAGNG</sequence>
<dbReference type="Proteomes" id="UP000460751">
    <property type="component" value="Unassembled WGS sequence"/>
</dbReference>
<comment type="caution">
    <text evidence="2">The sequence shown here is derived from an EMBL/GenBank/DDBJ whole genome shotgun (WGS) entry which is preliminary data.</text>
</comment>
<feature type="compositionally biased region" description="Basic and acidic residues" evidence="1">
    <location>
        <begin position="177"/>
        <end position="186"/>
    </location>
</feature>
<name>A0A9X4YB03_9GAMM</name>
<dbReference type="EMBL" id="WMEX01000002">
    <property type="protein sequence ID" value="MYL26176.1"/>
    <property type="molecule type" value="Genomic_DNA"/>
</dbReference>
<reference evidence="2 3" key="1">
    <citation type="submission" date="2019-11" db="EMBL/GenBank/DDBJ databases">
        <title>Genome sequences of 17 halophilic strains isolated from different environments.</title>
        <authorList>
            <person name="Furrow R.E."/>
        </authorList>
    </citation>
    <scope>NUCLEOTIDE SEQUENCE [LARGE SCALE GENOMIC DNA]</scope>
    <source>
        <strain evidence="2 3">22507_15_FS</strain>
    </source>
</reference>
<keyword evidence="3" id="KW-1185">Reference proteome</keyword>
<feature type="compositionally biased region" description="Basic and acidic residues" evidence="1">
    <location>
        <begin position="131"/>
        <end position="148"/>
    </location>
</feature>
<proteinExistence type="predicted"/>
<dbReference type="AlphaFoldDB" id="A0A9X4YB03"/>
<organism evidence="2 3">
    <name type="scientific">Vreelandella halophila</name>
    <dbReference type="NCBI Taxonomy" id="86177"/>
    <lineage>
        <taxon>Bacteria</taxon>
        <taxon>Pseudomonadati</taxon>
        <taxon>Pseudomonadota</taxon>
        <taxon>Gammaproteobacteria</taxon>
        <taxon>Oceanospirillales</taxon>
        <taxon>Halomonadaceae</taxon>
        <taxon>Vreelandella</taxon>
    </lineage>
</organism>
<dbReference type="OrthoDB" id="9812349at2"/>
<accession>A0A9X4YB03</accession>
<protein>
    <submittedName>
        <fullName evidence="2">Uncharacterized protein</fullName>
    </submittedName>
</protein>
<dbReference type="RefSeq" id="WP_160898364.1">
    <property type="nucleotide sequence ID" value="NZ_WMEX01000002.1"/>
</dbReference>
<evidence type="ECO:0000313" key="3">
    <source>
        <dbReference type="Proteomes" id="UP000460751"/>
    </source>
</evidence>
<gene>
    <name evidence="2" type="ORF">GLW01_05145</name>
</gene>
<feature type="region of interest" description="Disordered" evidence="1">
    <location>
        <begin position="75"/>
        <end position="186"/>
    </location>
</feature>
<evidence type="ECO:0000313" key="2">
    <source>
        <dbReference type="EMBL" id="MYL26176.1"/>
    </source>
</evidence>